<evidence type="ECO:0000256" key="1">
    <source>
        <dbReference type="SAM" id="MobiDB-lite"/>
    </source>
</evidence>
<dbReference type="RefSeq" id="WP_169552689.1">
    <property type="nucleotide sequence ID" value="NZ_CP051677.1"/>
</dbReference>
<reference evidence="3 4" key="1">
    <citation type="submission" date="2020-04" db="EMBL/GenBank/DDBJ databases">
        <title>Genome sequencing of novel species.</title>
        <authorList>
            <person name="Heo J."/>
            <person name="Kim S.-J."/>
            <person name="Kim J.-S."/>
            <person name="Hong S.-B."/>
            <person name="Kwon S.-W."/>
        </authorList>
    </citation>
    <scope>NUCLEOTIDE SEQUENCE [LARGE SCALE GENOMIC DNA]</scope>
    <source>
        <strain evidence="3 4">CJU-R4</strain>
    </source>
</reference>
<feature type="compositionally biased region" description="Pro residues" evidence="1">
    <location>
        <begin position="1"/>
        <end position="10"/>
    </location>
</feature>
<name>A0A7L5DTA4_9BACT</name>
<dbReference type="EMBL" id="CP051677">
    <property type="protein sequence ID" value="QJD80671.1"/>
    <property type="molecule type" value="Genomic_DNA"/>
</dbReference>
<dbReference type="KEGG" id="srho:HH216_21305"/>
<feature type="region of interest" description="Disordered" evidence="1">
    <location>
        <begin position="1"/>
        <end position="24"/>
    </location>
</feature>
<accession>A0A7L5DTA4</accession>
<keyword evidence="2" id="KW-1133">Transmembrane helix</keyword>
<evidence type="ECO:0000313" key="3">
    <source>
        <dbReference type="EMBL" id="QJD80671.1"/>
    </source>
</evidence>
<proteinExistence type="predicted"/>
<feature type="transmembrane region" description="Helical" evidence="2">
    <location>
        <begin position="31"/>
        <end position="49"/>
    </location>
</feature>
<evidence type="ECO:0000256" key="2">
    <source>
        <dbReference type="SAM" id="Phobius"/>
    </source>
</evidence>
<evidence type="ECO:0000313" key="4">
    <source>
        <dbReference type="Proteomes" id="UP000501128"/>
    </source>
</evidence>
<sequence length="64" mass="6882">MNMLFPPPAPSVRTESYQPTASGQRIPSLDLLRGVALLGILLMNILAFGKTEASVYQVVRGHTG</sequence>
<gene>
    <name evidence="3" type="ORF">HH216_21305</name>
</gene>
<evidence type="ECO:0008006" key="5">
    <source>
        <dbReference type="Google" id="ProtNLM"/>
    </source>
</evidence>
<organism evidence="3 4">
    <name type="scientific">Spirosoma rhododendri</name>
    <dbReference type="NCBI Taxonomy" id="2728024"/>
    <lineage>
        <taxon>Bacteria</taxon>
        <taxon>Pseudomonadati</taxon>
        <taxon>Bacteroidota</taxon>
        <taxon>Cytophagia</taxon>
        <taxon>Cytophagales</taxon>
        <taxon>Cytophagaceae</taxon>
        <taxon>Spirosoma</taxon>
    </lineage>
</organism>
<dbReference type="AlphaFoldDB" id="A0A7L5DTA4"/>
<protein>
    <recommendedName>
        <fullName evidence="5">DUF1624 domain-containing protein</fullName>
    </recommendedName>
</protein>
<feature type="compositionally biased region" description="Polar residues" evidence="1">
    <location>
        <begin position="13"/>
        <end position="24"/>
    </location>
</feature>
<keyword evidence="2" id="KW-0472">Membrane</keyword>
<keyword evidence="4" id="KW-1185">Reference proteome</keyword>
<dbReference type="Proteomes" id="UP000501128">
    <property type="component" value="Chromosome"/>
</dbReference>
<keyword evidence="2" id="KW-0812">Transmembrane</keyword>